<accession>A0A2A5JPH0</accession>
<keyword evidence="3" id="KW-1185">Reference proteome</keyword>
<dbReference type="EMBL" id="NKHF01000056">
    <property type="protein sequence ID" value="PCK31318.1"/>
    <property type="molecule type" value="Genomic_DNA"/>
</dbReference>
<organism evidence="2 3">
    <name type="scientific">Pseudoalteromonas piscicida</name>
    <dbReference type="NCBI Taxonomy" id="43662"/>
    <lineage>
        <taxon>Bacteria</taxon>
        <taxon>Pseudomonadati</taxon>
        <taxon>Pseudomonadota</taxon>
        <taxon>Gammaproteobacteria</taxon>
        <taxon>Alteromonadales</taxon>
        <taxon>Pseudoalteromonadaceae</taxon>
        <taxon>Pseudoalteromonas</taxon>
    </lineage>
</organism>
<feature type="domain" description="Phospholipase C/D" evidence="1">
    <location>
        <begin position="7"/>
        <end position="178"/>
    </location>
</feature>
<comment type="caution">
    <text evidence="2">The sequence shown here is derived from an EMBL/GenBank/DDBJ whole genome shotgun (WGS) entry which is preliminary data.</text>
</comment>
<gene>
    <name evidence="2" type="ORF">CEX98_12630</name>
</gene>
<reference evidence="3" key="1">
    <citation type="journal article" date="2019" name="Genome Announc.">
        <title>Draft Genome Sequence of Pseudoalteromonas piscicida Strain 36Y ROTHPW, an Hypersaline Seawater Isolate from the South Coast of Sonora, Mexico.</title>
        <authorList>
            <person name="Sanchez-Diaz R."/>
            <person name="Molina-Garza Z.J."/>
            <person name="Cruz-Suarez L.E."/>
            <person name="Selvin J."/>
            <person name="Kiran G.S."/>
            <person name="Ibarra-Gamez J.C."/>
            <person name="Gomez-Gil B."/>
            <person name="Galaviz-Silva L."/>
        </authorList>
    </citation>
    <scope>NUCLEOTIDE SEQUENCE [LARGE SCALE GENOMIC DNA]</scope>
    <source>
        <strain evidence="3">36Y_RITHPW</strain>
    </source>
</reference>
<dbReference type="InterPro" id="IPR029002">
    <property type="entry name" value="PLPC/GPLD1"/>
</dbReference>
<proteinExistence type="predicted"/>
<sequence>MPGAFAHITAANIATENNALLTMNMPTEAKRILSNKQKYVELGCVSPDYPYLAVGQSAQNKWADLMHYERTGEIIKAAIAYCQTQEGQAQEKCFAWLCGYMSHVAADITIHPVVELKVGPYEQNQTAHRDCEMHQDSFIWQRLNLGEVGLADRVKLNIGSCTNADGTFDTDIQHIWQHILALVHADYTDNVAPDFEAWHKGFQLVVDTVEEGYRLFPLARHVAAGSGLFYPRQDEINQDYIEHLATPDIPMHYDKIFDKAVNNIRYYITIVANAVFESKACGEIRNWNLDTGKDESGHLTAWER</sequence>
<protein>
    <recommendedName>
        <fullName evidence="1">Phospholipase C/D domain-containing protein</fullName>
    </recommendedName>
</protein>
<dbReference type="Proteomes" id="UP000228621">
    <property type="component" value="Unassembled WGS sequence"/>
</dbReference>
<evidence type="ECO:0000313" key="3">
    <source>
        <dbReference type="Proteomes" id="UP000228621"/>
    </source>
</evidence>
<dbReference type="OrthoDB" id="8451635at2"/>
<evidence type="ECO:0000259" key="1">
    <source>
        <dbReference type="Pfam" id="PF00882"/>
    </source>
</evidence>
<dbReference type="RefSeq" id="WP_099642425.1">
    <property type="nucleotide sequence ID" value="NZ_NKHF01000056.1"/>
</dbReference>
<name>A0A2A5JPH0_PSEO7</name>
<dbReference type="Pfam" id="PF00882">
    <property type="entry name" value="Zn_dep_PLPC"/>
    <property type="match status" value="1"/>
</dbReference>
<evidence type="ECO:0000313" key="2">
    <source>
        <dbReference type="EMBL" id="PCK31318.1"/>
    </source>
</evidence>
<dbReference type="AlphaFoldDB" id="A0A2A5JPH0"/>